<reference evidence="1 2" key="1">
    <citation type="journal article" date="2013" name="Genome Announc.">
        <title>Draft Genome Sequence of Streptomyces viridochromogenes Strain Tu57, Producer of Avilamycin.</title>
        <authorList>
            <person name="Gruning B.A."/>
            <person name="Erxleben A."/>
            <person name="Hahnlein A."/>
            <person name="Gunther S."/>
        </authorList>
    </citation>
    <scope>NUCLEOTIDE SEQUENCE [LARGE SCALE GENOMIC DNA]</scope>
    <source>
        <strain evidence="1 2">Tue57</strain>
    </source>
</reference>
<dbReference type="AlphaFoldDB" id="L8PR37"/>
<evidence type="ECO:0000313" key="2">
    <source>
        <dbReference type="Proteomes" id="UP000011205"/>
    </source>
</evidence>
<proteinExistence type="predicted"/>
<comment type="caution">
    <text evidence="1">The sequence shown here is derived from an EMBL/GenBank/DDBJ whole genome shotgun (WGS) entry which is preliminary data.</text>
</comment>
<dbReference type="EMBL" id="AMLP01000004">
    <property type="protein sequence ID" value="ELS58965.1"/>
    <property type="molecule type" value="Genomic_DNA"/>
</dbReference>
<organism evidence="1 2">
    <name type="scientific">Streptomyces viridochromogenes Tue57</name>
    <dbReference type="NCBI Taxonomy" id="1160705"/>
    <lineage>
        <taxon>Bacteria</taxon>
        <taxon>Bacillati</taxon>
        <taxon>Actinomycetota</taxon>
        <taxon>Actinomycetes</taxon>
        <taxon>Kitasatosporales</taxon>
        <taxon>Streptomycetaceae</taxon>
        <taxon>Streptomyces</taxon>
    </lineage>
</organism>
<evidence type="ECO:0000313" key="1">
    <source>
        <dbReference type="EMBL" id="ELS58965.1"/>
    </source>
</evidence>
<gene>
    <name evidence="1" type="ORF">STVIR_0097</name>
</gene>
<name>L8PR37_STRVR</name>
<dbReference type="Proteomes" id="UP000011205">
    <property type="component" value="Unassembled WGS sequence"/>
</dbReference>
<sequence>MHGRRAVGEVTAPYGVCTEPSNLADGGHDCPVRFRCVGCGHFRTDISYLPDLEAYLVDLLRNRERLAVFAHADG</sequence>
<accession>L8PR37</accession>
<dbReference type="PATRIC" id="fig|1160705.3.peg.96"/>
<protein>
    <submittedName>
        <fullName evidence="1">Putative transposase</fullName>
    </submittedName>
</protein>